<accession>A0A7S0ZYW6</accession>
<organism evidence="2">
    <name type="scientific">Noctiluca scintillans</name>
    <name type="common">Sea sparkle</name>
    <name type="synonym">Red tide dinoflagellate</name>
    <dbReference type="NCBI Taxonomy" id="2966"/>
    <lineage>
        <taxon>Eukaryota</taxon>
        <taxon>Sar</taxon>
        <taxon>Alveolata</taxon>
        <taxon>Dinophyceae</taxon>
        <taxon>Noctilucales</taxon>
        <taxon>Noctilucaceae</taxon>
        <taxon>Noctiluca</taxon>
    </lineage>
</organism>
<feature type="transmembrane region" description="Helical" evidence="1">
    <location>
        <begin position="192"/>
        <end position="212"/>
    </location>
</feature>
<protein>
    <submittedName>
        <fullName evidence="2">Uncharacterized protein</fullName>
    </submittedName>
</protein>
<name>A0A7S0ZYW6_NOCSC</name>
<dbReference type="AlphaFoldDB" id="A0A7S0ZYW6"/>
<evidence type="ECO:0000256" key="1">
    <source>
        <dbReference type="SAM" id="Phobius"/>
    </source>
</evidence>
<evidence type="ECO:0000313" key="2">
    <source>
        <dbReference type="EMBL" id="CAD8837123.1"/>
    </source>
</evidence>
<keyword evidence="1" id="KW-1133">Transmembrane helix</keyword>
<dbReference type="EMBL" id="HBFQ01016510">
    <property type="protein sequence ID" value="CAD8837123.1"/>
    <property type="molecule type" value="Transcribed_RNA"/>
</dbReference>
<sequence>MFRPLVTDMVGPLLGSIHGETESIWQPHGEDWHATASLPLFHRRRAGCVVVATSALASGRCLSAGSRAPCCGTPGVSAAFFGTSCPSLRRPGELLASSPLRIRQNICHGTDTSLAAPLPSDASHQLRCATCSGIGGSFLDCGELGASASFEEVPDSVVRADALSSKAEEDAAYWVDLSKNVRDTARMASRTTWAAVIIAPVFATLGISAAMLDWKTLSSSMEGIEEEELLLEGSGWPGYLRRIDRLEAAEL</sequence>
<keyword evidence="1" id="KW-0812">Transmembrane</keyword>
<proteinExistence type="predicted"/>
<keyword evidence="1" id="KW-0472">Membrane</keyword>
<reference evidence="2" key="1">
    <citation type="submission" date="2021-01" db="EMBL/GenBank/DDBJ databases">
        <authorList>
            <person name="Corre E."/>
            <person name="Pelletier E."/>
            <person name="Niang G."/>
            <person name="Scheremetjew M."/>
            <person name="Finn R."/>
            <person name="Kale V."/>
            <person name="Holt S."/>
            <person name="Cochrane G."/>
            <person name="Meng A."/>
            <person name="Brown T."/>
            <person name="Cohen L."/>
        </authorList>
    </citation>
    <scope>NUCLEOTIDE SEQUENCE</scope>
</reference>
<gene>
    <name evidence="2" type="ORF">NSCI0253_LOCUS11471</name>
</gene>